<organism evidence="9 10">
    <name type="scientific">Agaricus bisporus var. burnettii (strain JB137-S8 / ATCC MYA-4627 / FGSC 10392)</name>
    <name type="common">White button mushroom</name>
    <dbReference type="NCBI Taxonomy" id="597362"/>
    <lineage>
        <taxon>Eukaryota</taxon>
        <taxon>Fungi</taxon>
        <taxon>Dikarya</taxon>
        <taxon>Basidiomycota</taxon>
        <taxon>Agaricomycotina</taxon>
        <taxon>Agaricomycetes</taxon>
        <taxon>Agaricomycetidae</taxon>
        <taxon>Agaricales</taxon>
        <taxon>Agaricineae</taxon>
        <taxon>Agaricaceae</taxon>
        <taxon>Agaricus</taxon>
    </lineage>
</organism>
<evidence type="ECO:0000256" key="7">
    <source>
        <dbReference type="SAM" id="MobiDB-lite"/>
    </source>
</evidence>
<feature type="compositionally biased region" description="Acidic residues" evidence="7">
    <location>
        <begin position="256"/>
        <end position="265"/>
    </location>
</feature>
<evidence type="ECO:0000256" key="2">
    <source>
        <dbReference type="ARBA" id="ARBA00010291"/>
    </source>
</evidence>
<accession>K5X3A7</accession>
<dbReference type="PANTHER" id="PTHR16684:SF11">
    <property type="entry name" value="CENTROMERE PROTEIN C"/>
    <property type="match status" value="1"/>
</dbReference>
<reference evidence="10" key="1">
    <citation type="journal article" date="2012" name="Proc. Natl. Acad. Sci. U.S.A.">
        <title>Genome sequence of the button mushroom Agaricus bisporus reveals mechanisms governing adaptation to a humic-rich ecological niche.</title>
        <authorList>
            <person name="Morin E."/>
            <person name="Kohler A."/>
            <person name="Baker A.R."/>
            <person name="Foulongne-Oriol M."/>
            <person name="Lombard V."/>
            <person name="Nagy L.G."/>
            <person name="Ohm R.A."/>
            <person name="Patyshakuliyeva A."/>
            <person name="Brun A."/>
            <person name="Aerts A.L."/>
            <person name="Bailey A.M."/>
            <person name="Billette C."/>
            <person name="Coutinho P.M."/>
            <person name="Deakin G."/>
            <person name="Doddapaneni H."/>
            <person name="Floudas D."/>
            <person name="Grimwood J."/>
            <person name="Hilden K."/>
            <person name="Kuees U."/>
            <person name="LaButti K.M."/>
            <person name="Lapidus A."/>
            <person name="Lindquist E.A."/>
            <person name="Lucas S.M."/>
            <person name="Murat C."/>
            <person name="Riley R.W."/>
            <person name="Salamov A.A."/>
            <person name="Schmutz J."/>
            <person name="Subramanian V."/>
            <person name="Woesten H.A.B."/>
            <person name="Xu J."/>
            <person name="Eastwood D.C."/>
            <person name="Foster G.D."/>
            <person name="Sonnenberg A.S."/>
            <person name="Cullen D."/>
            <person name="de Vries R.P."/>
            <person name="Lundell T."/>
            <person name="Hibbett D.S."/>
            <person name="Henrissat B."/>
            <person name="Burton K.S."/>
            <person name="Kerrigan R.W."/>
            <person name="Challen M.P."/>
            <person name="Grigoriev I.V."/>
            <person name="Martin F."/>
        </authorList>
    </citation>
    <scope>NUCLEOTIDE SEQUENCE [LARGE SCALE GENOMIC DNA]</scope>
    <source>
        <strain evidence="10">JB137-S8 / ATCC MYA-4627 / FGSC 10392</strain>
    </source>
</reference>
<feature type="domain" description="Mif2/CENP-C cupin" evidence="8">
    <location>
        <begin position="467"/>
        <end position="550"/>
    </location>
</feature>
<dbReference type="InterPro" id="IPR028386">
    <property type="entry name" value="CENP-C/Mif2/cnp3"/>
</dbReference>
<comment type="subcellular location">
    <subcellularLocation>
        <location evidence="1">Nucleus</location>
    </subcellularLocation>
</comment>
<dbReference type="eggNOG" id="ENOG502S47H">
    <property type="taxonomic scope" value="Eukaryota"/>
</dbReference>
<feature type="compositionally biased region" description="Polar residues" evidence="7">
    <location>
        <begin position="141"/>
        <end position="155"/>
    </location>
</feature>
<keyword evidence="10" id="KW-1185">Reference proteome</keyword>
<dbReference type="InterPro" id="IPR014710">
    <property type="entry name" value="RmlC-like_jellyroll"/>
</dbReference>
<dbReference type="HOGENOM" id="CLU_022335_0_0_1"/>
<gene>
    <name evidence="9" type="ORF">AGABI1DRAFT_124811</name>
</gene>
<feature type="region of interest" description="Disordered" evidence="7">
    <location>
        <begin position="141"/>
        <end position="352"/>
    </location>
</feature>
<evidence type="ECO:0000256" key="4">
    <source>
        <dbReference type="ARBA" id="ARBA00023242"/>
    </source>
</evidence>
<dbReference type="PANTHER" id="PTHR16684">
    <property type="entry name" value="CENTROMERE PROTEIN C"/>
    <property type="match status" value="1"/>
</dbReference>
<dbReference type="OrthoDB" id="1939643at2759"/>
<evidence type="ECO:0000313" key="9">
    <source>
        <dbReference type="EMBL" id="EKM82331.1"/>
    </source>
</evidence>
<dbReference type="FunFam" id="2.60.120.10:FF:000033">
    <property type="entry name" value="Centromere protein C 1"/>
    <property type="match status" value="1"/>
</dbReference>
<evidence type="ECO:0000259" key="8">
    <source>
        <dbReference type="Pfam" id="PF11699"/>
    </source>
</evidence>
<evidence type="ECO:0000256" key="5">
    <source>
        <dbReference type="ARBA" id="ARBA00057947"/>
    </source>
</evidence>
<dbReference type="SUPFAM" id="SSF51182">
    <property type="entry name" value="RmlC-like cupins"/>
    <property type="match status" value="1"/>
</dbReference>
<feature type="compositionally biased region" description="Low complexity" evidence="7">
    <location>
        <begin position="583"/>
        <end position="598"/>
    </location>
</feature>
<dbReference type="Pfam" id="PF11699">
    <property type="entry name" value="CENP-C_C"/>
    <property type="match status" value="1"/>
</dbReference>
<dbReference type="STRING" id="597362.K5X3A7"/>
<dbReference type="GO" id="GO:0051455">
    <property type="term" value="P:spindle attachment to meiosis I kinetochore"/>
    <property type="evidence" value="ECO:0007669"/>
    <property type="project" value="TreeGrafter"/>
</dbReference>
<dbReference type="GO" id="GO:0019237">
    <property type="term" value="F:centromeric DNA binding"/>
    <property type="evidence" value="ECO:0007669"/>
    <property type="project" value="InterPro"/>
</dbReference>
<dbReference type="KEGG" id="abp:AGABI1DRAFT124811"/>
<comment type="function">
    <text evidence="5">Component of the kinetochore, a multiprotein complex that assembles on centromeric DNA and attaches chromosomes to spindle microtubules, mediating chromosome segregation and sister chromatid segregation during meiosis and mitosis. Component of the inner kinetochore constitutive centromere-associated network (CCAN), which serves as a structural platform for outer kinetochore assembly.</text>
</comment>
<feature type="region of interest" description="Disordered" evidence="7">
    <location>
        <begin position="557"/>
        <end position="615"/>
    </location>
</feature>
<evidence type="ECO:0000256" key="3">
    <source>
        <dbReference type="ARBA" id="ARBA00023125"/>
    </source>
</evidence>
<evidence type="ECO:0000256" key="1">
    <source>
        <dbReference type="ARBA" id="ARBA00004123"/>
    </source>
</evidence>
<keyword evidence="4" id="KW-0539">Nucleus</keyword>
<dbReference type="CDD" id="cd06993">
    <property type="entry name" value="cupin_CENP-C_C"/>
    <property type="match status" value="1"/>
</dbReference>
<evidence type="ECO:0000256" key="6">
    <source>
        <dbReference type="ARBA" id="ARBA00075033"/>
    </source>
</evidence>
<dbReference type="GO" id="GO:0005634">
    <property type="term" value="C:nucleus"/>
    <property type="evidence" value="ECO:0007669"/>
    <property type="project" value="UniProtKB-SubCell"/>
</dbReference>
<dbReference type="Proteomes" id="UP000008493">
    <property type="component" value="Unassembled WGS sequence"/>
</dbReference>
<keyword evidence="3" id="KW-0238">DNA-binding</keyword>
<dbReference type="GO" id="GO:0000776">
    <property type="term" value="C:kinetochore"/>
    <property type="evidence" value="ECO:0007669"/>
    <property type="project" value="InterPro"/>
</dbReference>
<dbReference type="InterPro" id="IPR011051">
    <property type="entry name" value="RmlC_Cupin_sf"/>
</dbReference>
<dbReference type="OMA" id="CHGRVQV"/>
<dbReference type="InParanoid" id="K5X3A7"/>
<dbReference type="EMBL" id="JH971386">
    <property type="protein sequence ID" value="EKM82331.1"/>
    <property type="molecule type" value="Genomic_DNA"/>
</dbReference>
<feature type="compositionally biased region" description="Acidic residues" evidence="7">
    <location>
        <begin position="200"/>
        <end position="210"/>
    </location>
</feature>
<protein>
    <recommendedName>
        <fullName evidence="6">CENP-C homolog</fullName>
    </recommendedName>
</protein>
<name>K5X3A7_AGABU</name>
<dbReference type="GeneID" id="18826210"/>
<dbReference type="Gene3D" id="2.60.120.10">
    <property type="entry name" value="Jelly Rolls"/>
    <property type="match status" value="1"/>
</dbReference>
<feature type="compositionally biased region" description="Low complexity" evidence="7">
    <location>
        <begin position="169"/>
        <end position="181"/>
    </location>
</feature>
<comment type="similarity">
    <text evidence="2">Belongs to the CENP-C/MIF2 family.</text>
</comment>
<proteinExistence type="inferred from homology"/>
<dbReference type="GO" id="GO:0051382">
    <property type="term" value="P:kinetochore assembly"/>
    <property type="evidence" value="ECO:0007669"/>
    <property type="project" value="InterPro"/>
</dbReference>
<feature type="compositionally biased region" description="Basic residues" evidence="7">
    <location>
        <begin position="606"/>
        <end position="615"/>
    </location>
</feature>
<evidence type="ECO:0000313" key="10">
    <source>
        <dbReference type="Proteomes" id="UP000008493"/>
    </source>
</evidence>
<dbReference type="RefSeq" id="XP_007326375.1">
    <property type="nucleotide sequence ID" value="XM_007326313.1"/>
</dbReference>
<dbReference type="InterPro" id="IPR025974">
    <property type="entry name" value="Mif2/CENP-C_cupin"/>
</dbReference>
<dbReference type="AlphaFoldDB" id="K5X3A7"/>
<feature type="compositionally biased region" description="Acidic residues" evidence="7">
    <location>
        <begin position="288"/>
        <end position="319"/>
    </location>
</feature>
<sequence length="615" mass="69148">MKRRGEAAPESCQGRNQTARYCLFLTITRDFVLPPAPMPSSARKSSISSARRSIQKAHVPYRGDNLEVGKRTGVQIPRIERRSDGFEPFEELLREADKRTPPRVKGIRKSKPAVRQTALDEADGEMSMDIDDSIHLLSSARIPSTPTLRNTSGSSRPVARSSEVDFDDIPSPRTRSSISRSAKAGPSGLSKFTVFQDTLPDSDSDNEPADFGDYGNDMDVSGTTDMNGNFEAEGSLPPSPVQESSPRRKSFSQIDQDLDNQEAGESEPPPSESPPRLDKGKRKAVLEDIQEGDEDGEEDEEREENEIANGLDDLDDEPENNSSPASKKQRVREEEPAKKPRARRSKKENRVYREGIRKSRRERFAPLEYWRGEKVVYGRTESSGPILVPTIKEIRRIPSEPPVPLGIQSRKRKYKKNTINPEEGWDDDTLPNGEVYDMERQCIVERRLVWTEKRLTFQHANEGEWSYERIFGDSEFLAAGQILIPPDCRKPSKGTNDNTYIFYVVQGAVNFKIHETSKVVATGGSFIAPRGNRYFIENISNRDARLFFTQARKVPLPDNERESFPPSMRKKSLEEVRSSSPGLASAAARTARSLPPATHNRQQTTMKKRAPSAKV</sequence>
<dbReference type="GO" id="GO:0051315">
    <property type="term" value="P:attachment of mitotic spindle microtubules to kinetochore"/>
    <property type="evidence" value="ECO:0007669"/>
    <property type="project" value="TreeGrafter"/>
</dbReference>